<name>A0A451AZ15_9GAMM</name>
<organism evidence="13">
    <name type="scientific">Candidatus Kentrum sp. UNK</name>
    <dbReference type="NCBI Taxonomy" id="2126344"/>
    <lineage>
        <taxon>Bacteria</taxon>
        <taxon>Pseudomonadati</taxon>
        <taxon>Pseudomonadota</taxon>
        <taxon>Gammaproteobacteria</taxon>
        <taxon>Candidatus Kentrum</taxon>
    </lineage>
</organism>
<dbReference type="NCBIfam" id="TIGR00215">
    <property type="entry name" value="lpxB"/>
    <property type="match status" value="1"/>
</dbReference>
<evidence type="ECO:0000256" key="8">
    <source>
        <dbReference type="ARBA" id="ARBA00022679"/>
    </source>
</evidence>
<dbReference type="HAMAP" id="MF_00392">
    <property type="entry name" value="LpxB"/>
    <property type="match status" value="1"/>
</dbReference>
<dbReference type="PANTHER" id="PTHR30372">
    <property type="entry name" value="LIPID-A-DISACCHARIDE SYNTHASE"/>
    <property type="match status" value="1"/>
</dbReference>
<dbReference type="AlphaFoldDB" id="A0A451AZ15"/>
<evidence type="ECO:0000256" key="11">
    <source>
        <dbReference type="HAMAP-Rule" id="MF_00392"/>
    </source>
</evidence>
<accession>A0A451AZ15</accession>
<evidence type="ECO:0000256" key="9">
    <source>
        <dbReference type="ARBA" id="ARBA00023098"/>
    </source>
</evidence>
<dbReference type="InterPro" id="IPR003835">
    <property type="entry name" value="Glyco_trans_19"/>
</dbReference>
<evidence type="ECO:0000256" key="5">
    <source>
        <dbReference type="ARBA" id="ARBA00022516"/>
    </source>
</evidence>
<keyword evidence="8 11" id="KW-0808">Transferase</keyword>
<evidence type="ECO:0000313" key="13">
    <source>
        <dbReference type="EMBL" id="VFK71274.1"/>
    </source>
</evidence>
<comment type="pathway">
    <text evidence="11">Bacterial outer membrane biogenesis; LPS lipid A biosynthesis.</text>
</comment>
<dbReference type="EMBL" id="CAADFZ010000053">
    <property type="protein sequence ID" value="VFK64877.1"/>
    <property type="molecule type" value="Genomic_DNA"/>
</dbReference>
<reference evidence="13" key="1">
    <citation type="submission" date="2019-02" db="EMBL/GenBank/DDBJ databases">
        <authorList>
            <person name="Gruber-Vodicka R. H."/>
            <person name="Seah K. B. B."/>
        </authorList>
    </citation>
    <scope>NUCLEOTIDE SEQUENCE</scope>
    <source>
        <strain evidence="13">BECK_BY19</strain>
        <strain evidence="12">BECK_BY8</strain>
    </source>
</reference>
<dbReference type="Pfam" id="PF02684">
    <property type="entry name" value="LpxB"/>
    <property type="match status" value="1"/>
</dbReference>
<dbReference type="Gene3D" id="3.40.50.2000">
    <property type="entry name" value="Glycogen Phosphorylase B"/>
    <property type="match status" value="1"/>
</dbReference>
<proteinExistence type="inferred from homology"/>
<dbReference type="GO" id="GO:0005543">
    <property type="term" value="F:phospholipid binding"/>
    <property type="evidence" value="ECO:0007669"/>
    <property type="project" value="TreeGrafter"/>
</dbReference>
<evidence type="ECO:0000256" key="10">
    <source>
        <dbReference type="ARBA" id="ARBA00048975"/>
    </source>
</evidence>
<evidence type="ECO:0000256" key="6">
    <source>
        <dbReference type="ARBA" id="ARBA00022556"/>
    </source>
</evidence>
<evidence type="ECO:0000256" key="1">
    <source>
        <dbReference type="ARBA" id="ARBA00002056"/>
    </source>
</evidence>
<keyword evidence="6 11" id="KW-0441">Lipid A biosynthesis</keyword>
<dbReference type="EMBL" id="CAADGD010000058">
    <property type="protein sequence ID" value="VFK71274.1"/>
    <property type="molecule type" value="Genomic_DNA"/>
</dbReference>
<dbReference type="PANTHER" id="PTHR30372:SF4">
    <property type="entry name" value="LIPID-A-DISACCHARIDE SYNTHASE, MITOCHONDRIAL-RELATED"/>
    <property type="match status" value="1"/>
</dbReference>
<dbReference type="GO" id="GO:0008915">
    <property type="term" value="F:lipid-A-disaccharide synthase activity"/>
    <property type="evidence" value="ECO:0007669"/>
    <property type="project" value="UniProtKB-UniRule"/>
</dbReference>
<keyword evidence="5 11" id="KW-0444">Lipid biosynthesis</keyword>
<evidence type="ECO:0000256" key="7">
    <source>
        <dbReference type="ARBA" id="ARBA00022676"/>
    </source>
</evidence>
<dbReference type="GO" id="GO:0016020">
    <property type="term" value="C:membrane"/>
    <property type="evidence" value="ECO:0007669"/>
    <property type="project" value="GOC"/>
</dbReference>
<keyword evidence="9 11" id="KW-0443">Lipid metabolism</keyword>
<dbReference type="EC" id="2.4.1.182" evidence="3 11"/>
<evidence type="ECO:0000256" key="4">
    <source>
        <dbReference type="ARBA" id="ARBA00020902"/>
    </source>
</evidence>
<evidence type="ECO:0000256" key="3">
    <source>
        <dbReference type="ARBA" id="ARBA00012687"/>
    </source>
</evidence>
<protein>
    <recommendedName>
        <fullName evidence="4 11">Lipid-A-disaccharide synthase</fullName>
        <ecNumber evidence="3 11">2.4.1.182</ecNumber>
    </recommendedName>
</protein>
<comment type="function">
    <text evidence="1 11">Condensation of UDP-2,3-diacylglucosamine and 2,3-diacylglucosamine-1-phosphate to form lipid A disaccharide, a precursor of lipid A, a phosphorylated glycolipid that anchors the lipopolysaccharide to the outer membrane of the cell.</text>
</comment>
<sequence length="390" mass="43384">MTNLLRIAIVAGEPSGDLLGAGLLRALARHRPHIRIEGIGGPQMIAAGCRSLYPMERLAVAGLSEVLIRLPEILLIRTRLFRYLRRNPPDVFIGIDAPDFNLSLERKLRRNGIPVVHYVSPTIWAWRGYRIKKIARSVDSMLTLFPFETEIYLKNQIPARFVGHPLADAIPEKPDRQEARRELSLPQSARIIALLPGSRLNEVKAMAALMIQTARRLRERRPDLHFVVPLIDAITRDHFHQVLAQEGIDLPITIIDGRSRAAMTAADAVIVAVGTATLEALLLQRPMVIALRVSPLTYHIGKALATVPWAGLPNLLAKRPLVPEFIQHDATPENLANALLAILDNPRETEIQREFKKIGTMLRQGADESAANAVLERLAGTIGTEIMPRR</sequence>
<dbReference type="SUPFAM" id="SSF53756">
    <property type="entry name" value="UDP-Glycosyltransferase/glycogen phosphorylase"/>
    <property type="match status" value="1"/>
</dbReference>
<comment type="similarity">
    <text evidence="2 11">Belongs to the LpxB family.</text>
</comment>
<comment type="catalytic activity">
    <reaction evidence="10 11">
        <text>a lipid X + a UDP-2-N,3-O-bis[(3R)-3-hydroxyacyl]-alpha-D-glucosamine = a lipid A disaccharide + UDP + H(+)</text>
        <dbReference type="Rhea" id="RHEA:67828"/>
        <dbReference type="ChEBI" id="CHEBI:15378"/>
        <dbReference type="ChEBI" id="CHEBI:58223"/>
        <dbReference type="ChEBI" id="CHEBI:137748"/>
        <dbReference type="ChEBI" id="CHEBI:176338"/>
        <dbReference type="ChEBI" id="CHEBI:176343"/>
        <dbReference type="EC" id="2.4.1.182"/>
    </reaction>
</comment>
<dbReference type="GO" id="GO:0009245">
    <property type="term" value="P:lipid A biosynthetic process"/>
    <property type="evidence" value="ECO:0007669"/>
    <property type="project" value="UniProtKB-UniRule"/>
</dbReference>
<dbReference type="UniPathway" id="UPA00973"/>
<evidence type="ECO:0000256" key="2">
    <source>
        <dbReference type="ARBA" id="ARBA00007868"/>
    </source>
</evidence>
<evidence type="ECO:0000313" key="12">
    <source>
        <dbReference type="EMBL" id="VFK64877.1"/>
    </source>
</evidence>
<gene>
    <name evidence="11" type="primary">lpxB</name>
    <name evidence="12" type="ORF">BECKUNK1418G_GA0071005_105312</name>
    <name evidence="13" type="ORF">BECKUNK1418H_GA0071006_105811</name>
</gene>
<keyword evidence="7 11" id="KW-0328">Glycosyltransferase</keyword>